<evidence type="ECO:0000313" key="3">
    <source>
        <dbReference type="Proteomes" id="UP000053263"/>
    </source>
</evidence>
<name>A0A0C9T543_PLICR</name>
<dbReference type="Proteomes" id="UP000053263">
    <property type="component" value="Unassembled WGS sequence"/>
</dbReference>
<dbReference type="HOGENOM" id="CLU_035339_2_2_1"/>
<evidence type="ECO:0000256" key="1">
    <source>
        <dbReference type="ARBA" id="ARBA00009303"/>
    </source>
</evidence>
<dbReference type="SUPFAM" id="SSF47240">
    <property type="entry name" value="Ferritin-like"/>
    <property type="match status" value="1"/>
</dbReference>
<dbReference type="OrthoDB" id="10248373at2759"/>
<dbReference type="Gene3D" id="1.10.620.20">
    <property type="entry name" value="Ribonucleotide Reductase, subunit A"/>
    <property type="match status" value="1"/>
</dbReference>
<reference evidence="2 3" key="1">
    <citation type="submission" date="2014-06" db="EMBL/GenBank/DDBJ databases">
        <title>Evolutionary Origins and Diversification of the Mycorrhizal Mutualists.</title>
        <authorList>
            <consortium name="DOE Joint Genome Institute"/>
            <consortium name="Mycorrhizal Genomics Consortium"/>
            <person name="Kohler A."/>
            <person name="Kuo A."/>
            <person name="Nagy L.G."/>
            <person name="Floudas D."/>
            <person name="Copeland A."/>
            <person name="Barry K.W."/>
            <person name="Cichocki N."/>
            <person name="Veneault-Fourrey C."/>
            <person name="LaButti K."/>
            <person name="Lindquist E.A."/>
            <person name="Lipzen A."/>
            <person name="Lundell T."/>
            <person name="Morin E."/>
            <person name="Murat C."/>
            <person name="Riley R."/>
            <person name="Ohm R."/>
            <person name="Sun H."/>
            <person name="Tunlid A."/>
            <person name="Henrissat B."/>
            <person name="Grigoriev I.V."/>
            <person name="Hibbett D.S."/>
            <person name="Martin F."/>
        </authorList>
    </citation>
    <scope>NUCLEOTIDE SEQUENCE [LARGE SCALE GENOMIC DNA]</scope>
    <source>
        <strain evidence="2 3">FD-325 SS-3</strain>
    </source>
</reference>
<protein>
    <submittedName>
        <fullName evidence="2">Uncharacterized protein</fullName>
    </submittedName>
</protein>
<evidence type="ECO:0000313" key="2">
    <source>
        <dbReference type="EMBL" id="KII84479.1"/>
    </source>
</evidence>
<gene>
    <name evidence="2" type="ORF">PLICRDRAFT_118239</name>
</gene>
<dbReference type="InterPro" id="IPR009078">
    <property type="entry name" value="Ferritin-like_SF"/>
</dbReference>
<sequence>MQRHDEPILSPRNGRFILFPIHYVQLWTMYKESVANFWTPEDINLSVDRYHWIEMLTSRERRYYSIVFSVLSGSYGIVTDNIASRLSREVHIPEARSFYAFQIAMQNIHGETYSRILHTLIRSEDHRSRLLNSILSIQSIRAKAAWSIRWTTDTRSSFATRLVAFASTNTVFFSSASASLYLLKKRRLMPGVTACNDLVYRDSGLHTHFACVLHDHLRVKATPSEIRLIVYEAVNLEKASNRELLHDSILGLDAMSMNMFVEYFANKLMYMLRQPPLYTNARNPVRPLCYTVSYALIVRIVRFYEYVPSIPLARLR</sequence>
<dbReference type="PANTHER" id="PTHR23409">
    <property type="entry name" value="RIBONUCLEOSIDE-DIPHOSPHATE REDUCTASE SMALL CHAIN"/>
    <property type="match status" value="1"/>
</dbReference>
<dbReference type="InterPro" id="IPR033909">
    <property type="entry name" value="RNR_small"/>
</dbReference>
<dbReference type="AlphaFoldDB" id="A0A0C9T543"/>
<dbReference type="PANTHER" id="PTHR23409:SF18">
    <property type="entry name" value="RIBONUCLEOSIDE-DIPHOSPHATE REDUCTASE SUBUNIT M2"/>
    <property type="match status" value="1"/>
</dbReference>
<dbReference type="InterPro" id="IPR012348">
    <property type="entry name" value="RNR-like"/>
</dbReference>
<accession>A0A0C9T543</accession>
<dbReference type="GO" id="GO:0016491">
    <property type="term" value="F:oxidoreductase activity"/>
    <property type="evidence" value="ECO:0007669"/>
    <property type="project" value="InterPro"/>
</dbReference>
<organism evidence="2 3">
    <name type="scientific">Plicaturopsis crispa FD-325 SS-3</name>
    <dbReference type="NCBI Taxonomy" id="944288"/>
    <lineage>
        <taxon>Eukaryota</taxon>
        <taxon>Fungi</taxon>
        <taxon>Dikarya</taxon>
        <taxon>Basidiomycota</taxon>
        <taxon>Agaricomycotina</taxon>
        <taxon>Agaricomycetes</taxon>
        <taxon>Agaricomycetidae</taxon>
        <taxon>Amylocorticiales</taxon>
        <taxon>Amylocorticiaceae</taxon>
        <taxon>Plicatura</taxon>
        <taxon>Plicaturopsis crispa</taxon>
    </lineage>
</organism>
<dbReference type="GO" id="GO:0009263">
    <property type="term" value="P:deoxyribonucleotide biosynthetic process"/>
    <property type="evidence" value="ECO:0007669"/>
    <property type="project" value="InterPro"/>
</dbReference>
<comment type="similarity">
    <text evidence="1">Belongs to the ribonucleoside diphosphate reductase small chain family.</text>
</comment>
<dbReference type="InterPro" id="IPR000358">
    <property type="entry name" value="RNR_small_fam"/>
</dbReference>
<keyword evidence="3" id="KW-1185">Reference proteome</keyword>
<dbReference type="CDD" id="cd01049">
    <property type="entry name" value="RNRR2"/>
    <property type="match status" value="1"/>
</dbReference>
<dbReference type="Pfam" id="PF00268">
    <property type="entry name" value="Ribonuc_red_sm"/>
    <property type="match status" value="1"/>
</dbReference>
<dbReference type="EMBL" id="KN832571">
    <property type="protein sequence ID" value="KII84479.1"/>
    <property type="molecule type" value="Genomic_DNA"/>
</dbReference>
<proteinExistence type="inferred from homology"/>